<feature type="compositionally biased region" description="Polar residues" evidence="1">
    <location>
        <begin position="138"/>
        <end position="150"/>
    </location>
</feature>
<dbReference type="GO" id="GO:0006357">
    <property type="term" value="P:regulation of transcription by RNA polymerase II"/>
    <property type="evidence" value="ECO:0000318"/>
    <property type="project" value="GO_Central"/>
</dbReference>
<dbReference type="AlphaFoldDB" id="F6Y965"/>
<evidence type="ECO:0000313" key="3">
    <source>
        <dbReference type="Ensembl" id="ENSCINP00000021642.2"/>
    </source>
</evidence>
<evidence type="ECO:0000313" key="4">
    <source>
        <dbReference type="Proteomes" id="UP000008144"/>
    </source>
</evidence>
<accession>F6Y965</accession>
<sequence>MSTKDFNETLIELVRKNPLIYQSKNRFHKDKKKRNSCWGYISSELEQPVECCATRWRSLRDRFLREQKKLENTGSTTWDLYPQLLFLNGHLRRRTNITTTASDVENTPHDHESQCEEDTSANWDLSEKETTNLEILTTASFDSPESSTETLPPVLPGQHRKRKRDTRESNATKNDFQEQLLNVLLSNKTEPAPPQFHQQMTEDVYDNFGKIVALRLRQLPASQADETMIYIMQHLASVT</sequence>
<evidence type="ECO:0000256" key="1">
    <source>
        <dbReference type="SAM" id="MobiDB-lite"/>
    </source>
</evidence>
<evidence type="ECO:0000259" key="2">
    <source>
        <dbReference type="PROSITE" id="PS51029"/>
    </source>
</evidence>
<dbReference type="InParanoid" id="F6Y965"/>
<name>F6Y965_CIOIN</name>
<dbReference type="HOGENOM" id="CLU_080630_2_0_1"/>
<dbReference type="KEGG" id="cin:100175885"/>
<protein>
    <submittedName>
        <fullName evidence="3">Transcription factor Adf-1-like</fullName>
    </submittedName>
</protein>
<dbReference type="PANTHER" id="PTHR12243:SF69">
    <property type="entry name" value="SI:CH73-59F11.3"/>
    <property type="match status" value="1"/>
</dbReference>
<proteinExistence type="predicted"/>
<dbReference type="Pfam" id="PF10545">
    <property type="entry name" value="MADF_DNA_bdg"/>
    <property type="match status" value="1"/>
</dbReference>
<dbReference type="GO" id="GO:0005667">
    <property type="term" value="C:transcription regulator complex"/>
    <property type="evidence" value="ECO:0000318"/>
    <property type="project" value="GO_Central"/>
</dbReference>
<dbReference type="InterPro" id="IPR006578">
    <property type="entry name" value="MADF-dom"/>
</dbReference>
<reference evidence="3" key="2">
    <citation type="journal article" date="2008" name="Genome Biol.">
        <title>Improved genome assembly and evidence-based global gene model set for the chordate Ciona intestinalis: new insight into intron and operon populations.</title>
        <authorList>
            <person name="Satou Y."/>
            <person name="Mineta K."/>
            <person name="Ogasawara M."/>
            <person name="Sasakura Y."/>
            <person name="Shoguchi E."/>
            <person name="Ueno K."/>
            <person name="Yamada L."/>
            <person name="Matsumoto J."/>
            <person name="Wasserscheid J."/>
            <person name="Dewar K."/>
            <person name="Wiley G.B."/>
            <person name="Macmil S.L."/>
            <person name="Roe B.A."/>
            <person name="Zeller R.W."/>
            <person name="Hastings K.E."/>
            <person name="Lemaire P."/>
            <person name="Lindquist E."/>
            <person name="Endo T."/>
            <person name="Hotta K."/>
            <person name="Inaba K."/>
        </authorList>
    </citation>
    <scope>NUCLEOTIDE SEQUENCE [LARGE SCALE GENOMIC DNA]</scope>
    <source>
        <strain evidence="3">wild type</strain>
    </source>
</reference>
<dbReference type="FunCoup" id="F6Y965">
    <property type="interactions" value="2"/>
</dbReference>
<dbReference type="RefSeq" id="XP_002124603.1">
    <property type="nucleotide sequence ID" value="XM_002124567.5"/>
</dbReference>
<dbReference type="PANTHER" id="PTHR12243">
    <property type="entry name" value="MADF DOMAIN TRANSCRIPTION FACTOR"/>
    <property type="match status" value="1"/>
</dbReference>
<dbReference type="GeneID" id="100175885"/>
<dbReference type="InterPro" id="IPR039353">
    <property type="entry name" value="TF_Adf1"/>
</dbReference>
<dbReference type="GO" id="GO:0005634">
    <property type="term" value="C:nucleus"/>
    <property type="evidence" value="ECO:0000318"/>
    <property type="project" value="GO_Central"/>
</dbReference>
<dbReference type="PROSITE" id="PS51029">
    <property type="entry name" value="MADF"/>
    <property type="match status" value="1"/>
</dbReference>
<reference evidence="3" key="4">
    <citation type="submission" date="2025-09" db="UniProtKB">
        <authorList>
            <consortium name="Ensembl"/>
        </authorList>
    </citation>
    <scope>IDENTIFICATION</scope>
</reference>
<accession>A0A1W2W513</accession>
<dbReference type="EMBL" id="EAAA01000877">
    <property type="status" value="NOT_ANNOTATED_CDS"/>
    <property type="molecule type" value="Genomic_DNA"/>
</dbReference>
<reference evidence="4" key="1">
    <citation type="journal article" date="2002" name="Science">
        <title>The draft genome of Ciona intestinalis: insights into chordate and vertebrate origins.</title>
        <authorList>
            <person name="Dehal P."/>
            <person name="Satou Y."/>
            <person name="Campbell R.K."/>
            <person name="Chapman J."/>
            <person name="Degnan B."/>
            <person name="De Tomaso A."/>
            <person name="Davidson B."/>
            <person name="Di Gregorio A."/>
            <person name="Gelpke M."/>
            <person name="Goodstein D.M."/>
            <person name="Harafuji N."/>
            <person name="Hastings K.E."/>
            <person name="Ho I."/>
            <person name="Hotta K."/>
            <person name="Huang W."/>
            <person name="Kawashima T."/>
            <person name="Lemaire P."/>
            <person name="Martinez D."/>
            <person name="Meinertzhagen I.A."/>
            <person name="Necula S."/>
            <person name="Nonaka M."/>
            <person name="Putnam N."/>
            <person name="Rash S."/>
            <person name="Saiga H."/>
            <person name="Satake M."/>
            <person name="Terry A."/>
            <person name="Yamada L."/>
            <person name="Wang H.G."/>
            <person name="Awazu S."/>
            <person name="Azumi K."/>
            <person name="Boore J."/>
            <person name="Branno M."/>
            <person name="Chin-Bow S."/>
            <person name="DeSantis R."/>
            <person name="Doyle S."/>
            <person name="Francino P."/>
            <person name="Keys D.N."/>
            <person name="Haga S."/>
            <person name="Hayashi H."/>
            <person name="Hino K."/>
            <person name="Imai K.S."/>
            <person name="Inaba K."/>
            <person name="Kano S."/>
            <person name="Kobayashi K."/>
            <person name="Kobayashi M."/>
            <person name="Lee B.I."/>
            <person name="Makabe K.W."/>
            <person name="Manohar C."/>
            <person name="Matassi G."/>
            <person name="Medina M."/>
            <person name="Mochizuki Y."/>
            <person name="Mount S."/>
            <person name="Morishita T."/>
            <person name="Miura S."/>
            <person name="Nakayama A."/>
            <person name="Nishizaka S."/>
            <person name="Nomoto H."/>
            <person name="Ohta F."/>
            <person name="Oishi K."/>
            <person name="Rigoutsos I."/>
            <person name="Sano M."/>
            <person name="Sasaki A."/>
            <person name="Sasakura Y."/>
            <person name="Shoguchi E."/>
            <person name="Shin-i T."/>
            <person name="Spagnuolo A."/>
            <person name="Stainier D."/>
            <person name="Suzuki M.M."/>
            <person name="Tassy O."/>
            <person name="Takatori N."/>
            <person name="Tokuoka M."/>
            <person name="Yagi K."/>
            <person name="Yoshizaki F."/>
            <person name="Wada S."/>
            <person name="Zhang C."/>
            <person name="Hyatt P.D."/>
            <person name="Larimer F."/>
            <person name="Detter C."/>
            <person name="Doggett N."/>
            <person name="Glavina T."/>
            <person name="Hawkins T."/>
            <person name="Richardson P."/>
            <person name="Lucas S."/>
            <person name="Kohara Y."/>
            <person name="Levine M."/>
            <person name="Satoh N."/>
            <person name="Rokhsar D.S."/>
        </authorList>
    </citation>
    <scope>NUCLEOTIDE SEQUENCE [LARGE SCALE GENOMIC DNA]</scope>
</reference>
<organism evidence="3 4">
    <name type="scientific">Ciona intestinalis</name>
    <name type="common">Transparent sea squirt</name>
    <name type="synonym">Ascidia intestinalis</name>
    <dbReference type="NCBI Taxonomy" id="7719"/>
    <lineage>
        <taxon>Eukaryota</taxon>
        <taxon>Metazoa</taxon>
        <taxon>Chordata</taxon>
        <taxon>Tunicata</taxon>
        <taxon>Ascidiacea</taxon>
        <taxon>Phlebobranchia</taxon>
        <taxon>Cionidae</taxon>
        <taxon>Ciona</taxon>
    </lineage>
</organism>
<feature type="domain" description="MADF" evidence="2">
    <location>
        <begin position="9"/>
        <end position="92"/>
    </location>
</feature>
<dbReference type="SMART" id="SM00595">
    <property type="entry name" value="MADF"/>
    <property type="match status" value="1"/>
</dbReference>
<gene>
    <name evidence="3" type="primary">LOC100175885</name>
</gene>
<dbReference type="OMA" id="VECCATR"/>
<dbReference type="OrthoDB" id="6147983at2759"/>
<feature type="region of interest" description="Disordered" evidence="1">
    <location>
        <begin position="138"/>
        <end position="174"/>
    </location>
</feature>
<keyword evidence="4" id="KW-1185">Reference proteome</keyword>
<dbReference type="GeneTree" id="ENSGT00940000167971"/>
<dbReference type="Ensembl" id="ENSCINT00000021888.2">
    <property type="protein sequence ID" value="ENSCINP00000021642.2"/>
    <property type="gene ID" value="ENSCING00000011284.2"/>
</dbReference>
<reference evidence="3" key="3">
    <citation type="submission" date="2025-08" db="UniProtKB">
        <authorList>
            <consortium name="Ensembl"/>
        </authorList>
    </citation>
    <scope>IDENTIFICATION</scope>
</reference>
<dbReference type="Proteomes" id="UP000008144">
    <property type="component" value="Chromosome 12"/>
</dbReference>